<feature type="transmembrane region" description="Helical" evidence="1">
    <location>
        <begin position="258"/>
        <end position="287"/>
    </location>
</feature>
<evidence type="ECO:0000313" key="4">
    <source>
        <dbReference type="Proteomes" id="UP000077037"/>
    </source>
</evidence>
<dbReference type="RefSeq" id="WP_066419382.1">
    <property type="nucleotide sequence ID" value="NZ_FKBS01000029.1"/>
</dbReference>
<dbReference type="Pfam" id="PF09935">
    <property type="entry name" value="DUF2167"/>
    <property type="match status" value="1"/>
</dbReference>
<dbReference type="OrthoDB" id="196355at2"/>
<evidence type="ECO:0000256" key="2">
    <source>
        <dbReference type="SAM" id="SignalP"/>
    </source>
</evidence>
<evidence type="ECO:0000256" key="1">
    <source>
        <dbReference type="SAM" id="Phobius"/>
    </source>
</evidence>
<evidence type="ECO:0000313" key="3">
    <source>
        <dbReference type="EMBL" id="SAI54142.1"/>
    </source>
</evidence>
<sequence>MRALLRSLTLAVSLSAAFAPTIASAQNAAAQKEIDAASQAAMAAAQEGPADIKLDDQATLKLPARMVFVPKAQAQRLMQAHGNGTNPEMMGLVLPTGEGEWLATIDFEKAGYIKEDDAKDWDTDELLQSLKDGTEEANKARRERGFDEIVVGGWTEVPKYDAASHRLVWSALARNKNGPDEDPTVNYNTYALGRDGYISVDLITSQSQLPADKSVALSLLDNIGYVEGKRYADFDSSTDKVAEYGLAALVAGVAAKKLGLFAVIAAFLAKFAKVGFIAVAAVIMPLIRRLRGKKNQTPQTPA</sequence>
<protein>
    <submittedName>
        <fullName evidence="3">Uncharacterized membrane-anchored protein conserved in bacteria</fullName>
    </submittedName>
</protein>
<accession>A0A157R820</accession>
<organism evidence="3 4">
    <name type="scientific">Bordetella ansorpii</name>
    <dbReference type="NCBI Taxonomy" id="288768"/>
    <lineage>
        <taxon>Bacteria</taxon>
        <taxon>Pseudomonadati</taxon>
        <taxon>Pseudomonadota</taxon>
        <taxon>Betaproteobacteria</taxon>
        <taxon>Burkholderiales</taxon>
        <taxon>Alcaligenaceae</taxon>
        <taxon>Bordetella</taxon>
    </lineage>
</organism>
<name>A0A157R820_9BORD</name>
<feature type="signal peptide" evidence="2">
    <location>
        <begin position="1"/>
        <end position="25"/>
    </location>
</feature>
<keyword evidence="2" id="KW-0732">Signal</keyword>
<keyword evidence="1" id="KW-0812">Transmembrane</keyword>
<keyword evidence="1" id="KW-1133">Transmembrane helix</keyword>
<gene>
    <name evidence="3" type="ORF">SAMEA1982600_04418</name>
</gene>
<proteinExistence type="predicted"/>
<dbReference type="Proteomes" id="UP000077037">
    <property type="component" value="Unassembled WGS sequence"/>
</dbReference>
<reference evidence="3 4" key="1">
    <citation type="submission" date="2016-03" db="EMBL/GenBank/DDBJ databases">
        <authorList>
            <consortium name="Pathogen Informatics"/>
        </authorList>
    </citation>
    <scope>NUCLEOTIDE SEQUENCE [LARGE SCALE GENOMIC DNA]</scope>
    <source>
        <strain evidence="3 4">NCTC13364</strain>
    </source>
</reference>
<dbReference type="InterPro" id="IPR018682">
    <property type="entry name" value="DUF2167_membr"/>
</dbReference>
<dbReference type="EMBL" id="FKBS01000029">
    <property type="protein sequence ID" value="SAI54142.1"/>
    <property type="molecule type" value="Genomic_DNA"/>
</dbReference>
<keyword evidence="1" id="KW-0472">Membrane</keyword>
<dbReference type="AlphaFoldDB" id="A0A157R820"/>
<feature type="chain" id="PRO_5007615530" evidence="2">
    <location>
        <begin position="26"/>
        <end position="302"/>
    </location>
</feature>